<proteinExistence type="inferred from homology"/>
<gene>
    <name evidence="13" type="primary">ccmD</name>
    <name evidence="13" type="ORF">GTH32_00850</name>
</gene>
<dbReference type="RefSeq" id="WP_163083340.1">
    <property type="nucleotide sequence ID" value="NZ_JAAAWN010000001.1"/>
</dbReference>
<accession>A0A7X5RJK6</accession>
<keyword evidence="11 12" id="KW-0472">Membrane</keyword>
<dbReference type="EMBL" id="JAAAWN010000001">
    <property type="protein sequence ID" value="NDV89744.1"/>
    <property type="molecule type" value="Genomic_DNA"/>
</dbReference>
<name>A0A7X5RJK6_9ALTE</name>
<evidence type="ECO:0000256" key="7">
    <source>
        <dbReference type="ARBA" id="ARBA00022519"/>
    </source>
</evidence>
<dbReference type="GO" id="GO:1903607">
    <property type="term" value="P:cytochrome c biosynthetic process"/>
    <property type="evidence" value="ECO:0007669"/>
    <property type="project" value="TreeGrafter"/>
</dbReference>
<dbReference type="InterPro" id="IPR052075">
    <property type="entry name" value="Heme_exporter_D"/>
</dbReference>
<dbReference type="InterPro" id="IPR007078">
    <property type="entry name" value="Haem_export_protD_CcmD"/>
</dbReference>
<keyword evidence="9 12" id="KW-0201">Cytochrome c-type biogenesis</keyword>
<evidence type="ECO:0000256" key="10">
    <source>
        <dbReference type="ARBA" id="ARBA00022989"/>
    </source>
</evidence>
<evidence type="ECO:0000256" key="6">
    <source>
        <dbReference type="ARBA" id="ARBA00022475"/>
    </source>
</evidence>
<comment type="caution">
    <text evidence="13">The sequence shown here is derived from an EMBL/GenBank/DDBJ whole genome shotgun (WGS) entry which is preliminary data.</text>
</comment>
<evidence type="ECO:0000256" key="4">
    <source>
        <dbReference type="ARBA" id="ARBA00016461"/>
    </source>
</evidence>
<evidence type="ECO:0000256" key="3">
    <source>
        <dbReference type="ARBA" id="ARBA00008741"/>
    </source>
</evidence>
<keyword evidence="7 12" id="KW-0997">Cell inner membrane</keyword>
<comment type="function">
    <text evidence="1 12">Required for the export of heme to the periplasm for the biogenesis of c-type cytochromes.</text>
</comment>
<evidence type="ECO:0000256" key="1">
    <source>
        <dbReference type="ARBA" id="ARBA00002442"/>
    </source>
</evidence>
<dbReference type="GO" id="GO:0017004">
    <property type="term" value="P:cytochrome complex assembly"/>
    <property type="evidence" value="ECO:0007669"/>
    <property type="project" value="UniProtKB-KW"/>
</dbReference>
<evidence type="ECO:0000256" key="11">
    <source>
        <dbReference type="ARBA" id="ARBA00023136"/>
    </source>
</evidence>
<evidence type="ECO:0000256" key="5">
    <source>
        <dbReference type="ARBA" id="ARBA00022448"/>
    </source>
</evidence>
<dbReference type="GO" id="GO:0015886">
    <property type="term" value="P:heme transport"/>
    <property type="evidence" value="ECO:0007669"/>
    <property type="project" value="InterPro"/>
</dbReference>
<evidence type="ECO:0000313" key="14">
    <source>
        <dbReference type="Proteomes" id="UP000470213"/>
    </source>
</evidence>
<keyword evidence="14" id="KW-1185">Reference proteome</keyword>
<evidence type="ECO:0000256" key="12">
    <source>
        <dbReference type="RuleBase" id="RU363101"/>
    </source>
</evidence>
<dbReference type="PANTHER" id="PTHR37531">
    <property type="entry name" value="HEME EXPORTER PROTEIN D"/>
    <property type="match status" value="1"/>
</dbReference>
<feature type="transmembrane region" description="Helical" evidence="12">
    <location>
        <begin position="15"/>
        <end position="36"/>
    </location>
</feature>
<dbReference type="AlphaFoldDB" id="A0A7X5RJK6"/>
<protein>
    <recommendedName>
        <fullName evidence="4 12">Heme exporter protein D</fullName>
    </recommendedName>
</protein>
<dbReference type="PANTHER" id="PTHR37531:SF1">
    <property type="entry name" value="HEME EXPORTER PROTEIN D"/>
    <property type="match status" value="1"/>
</dbReference>
<organism evidence="13 14">
    <name type="scientific">Alteromonas profundi</name>
    <dbReference type="NCBI Taxonomy" id="2696062"/>
    <lineage>
        <taxon>Bacteria</taxon>
        <taxon>Pseudomonadati</taxon>
        <taxon>Pseudomonadota</taxon>
        <taxon>Gammaproteobacteria</taxon>
        <taxon>Alteromonadales</taxon>
        <taxon>Alteromonadaceae</taxon>
        <taxon>Alteromonas/Salinimonas group</taxon>
        <taxon>Alteromonas</taxon>
    </lineage>
</organism>
<evidence type="ECO:0000313" key="13">
    <source>
        <dbReference type="EMBL" id="NDV89744.1"/>
    </source>
</evidence>
<sequence length="71" mass="7982">MQFESFSSFLAMGGYAFYVWMSFAVTFGAMLLLAVGSYRQHKVLLKSVVAEQARQSRIKRARAKTADISPE</sequence>
<dbReference type="Proteomes" id="UP000470213">
    <property type="component" value="Unassembled WGS sequence"/>
</dbReference>
<evidence type="ECO:0000256" key="2">
    <source>
        <dbReference type="ARBA" id="ARBA00004377"/>
    </source>
</evidence>
<dbReference type="GO" id="GO:0005886">
    <property type="term" value="C:plasma membrane"/>
    <property type="evidence" value="ECO:0007669"/>
    <property type="project" value="UniProtKB-SubCell"/>
</dbReference>
<comment type="subcellular location">
    <subcellularLocation>
        <location evidence="2 12">Cell inner membrane</location>
        <topology evidence="2 12">Single-pass membrane protein</topology>
    </subcellularLocation>
</comment>
<evidence type="ECO:0000256" key="8">
    <source>
        <dbReference type="ARBA" id="ARBA00022692"/>
    </source>
</evidence>
<reference evidence="13 14" key="1">
    <citation type="submission" date="2020-01" db="EMBL/GenBank/DDBJ databases">
        <authorList>
            <person name="Chen J."/>
            <person name="Zhu S."/>
            <person name="Yang J."/>
        </authorList>
    </citation>
    <scope>NUCLEOTIDE SEQUENCE [LARGE SCALE GENOMIC DNA]</scope>
    <source>
        <strain evidence="13 14">345S023</strain>
    </source>
</reference>
<keyword evidence="10 12" id="KW-1133">Transmembrane helix</keyword>
<dbReference type="Pfam" id="PF04995">
    <property type="entry name" value="CcmD"/>
    <property type="match status" value="1"/>
</dbReference>
<keyword evidence="8 12" id="KW-0812">Transmembrane</keyword>
<keyword evidence="6 12" id="KW-1003">Cell membrane</keyword>
<comment type="similarity">
    <text evidence="3 12">Belongs to the CcmD/CycX/HelD family.</text>
</comment>
<keyword evidence="5 12" id="KW-0813">Transport</keyword>
<dbReference type="NCBIfam" id="TIGR03141">
    <property type="entry name" value="cytochro_ccmD"/>
    <property type="match status" value="1"/>
</dbReference>
<evidence type="ECO:0000256" key="9">
    <source>
        <dbReference type="ARBA" id="ARBA00022748"/>
    </source>
</evidence>